<dbReference type="Gene3D" id="2.40.420.20">
    <property type="match status" value="1"/>
</dbReference>
<dbReference type="Pfam" id="PF25973">
    <property type="entry name" value="BSH_CzcB"/>
    <property type="match status" value="1"/>
</dbReference>
<evidence type="ECO:0000259" key="6">
    <source>
        <dbReference type="Pfam" id="PF25975"/>
    </source>
</evidence>
<protein>
    <submittedName>
        <fullName evidence="7">Efflux RND transporter periplasmic adaptor subunit</fullName>
    </submittedName>
</protein>
<evidence type="ECO:0000259" key="5">
    <source>
        <dbReference type="Pfam" id="PF25973"/>
    </source>
</evidence>
<evidence type="ECO:0000256" key="2">
    <source>
        <dbReference type="SAM" id="Coils"/>
    </source>
</evidence>
<dbReference type="InterPro" id="IPR058649">
    <property type="entry name" value="CzcB_C"/>
</dbReference>
<feature type="coiled-coil region" evidence="2">
    <location>
        <begin position="133"/>
        <end position="191"/>
    </location>
</feature>
<gene>
    <name evidence="7" type="ORF">ACFL27_15030</name>
</gene>
<comment type="similarity">
    <text evidence="1">Belongs to the membrane fusion protein (MFP) (TC 8.A.1) family.</text>
</comment>
<evidence type="ECO:0000256" key="3">
    <source>
        <dbReference type="SAM" id="Phobius"/>
    </source>
</evidence>
<keyword evidence="8" id="KW-1185">Reference proteome</keyword>
<feature type="domain" description="CzcB-like barrel-sandwich hybrid" evidence="5">
    <location>
        <begin position="86"/>
        <end position="231"/>
    </location>
</feature>
<feature type="domain" description="CzcB-like C-terminal circularly permuted SH3-like" evidence="6">
    <location>
        <begin position="340"/>
        <end position="395"/>
    </location>
</feature>
<feature type="domain" description="CusB-like beta-barrel" evidence="4">
    <location>
        <begin position="255"/>
        <end position="327"/>
    </location>
</feature>
<sequence>MDTNNTTSGPDLSKLRLDPAIRENKTSRKAHLITLITVFVIISIISLVIIFKRPSVEVTVAMAKTMDSNQGFAILNASGYVTPRRRATIAAKITGRIVQINVEEGMFVEQKFVLARLDDTDVRALVNTVQAELNVAKASIAELDVNLKDAQRNLRRYQDLYFQDVVSQQNVDEYQRQVDALTAKQDLAQKQVIAAQARLDAALNDLENYIIIAPFSGIVVSKDAQIGEMVSPISAGGGYTRTGIATIVDMESLEIEVDVNESYIAKVKEQQDVTAVLDAYPDWKIPARVRTIIPTADRQKATVKVRITFNKLDPRILPDMGVKVTFLDHKGDLPTGQPLVIIPRDSIRENKGKQIVFIFKNDQIEQRAISVGHIKGNDIEVLAGISAGEMVVTSETEDLKNGQKARLTD</sequence>
<dbReference type="PANTHER" id="PTHR30469:SF38">
    <property type="entry name" value="HLYD FAMILY SECRETION PROTEIN"/>
    <property type="match status" value="1"/>
</dbReference>
<accession>A0ABV6YZ80</accession>
<dbReference type="NCBIfam" id="TIGR01730">
    <property type="entry name" value="RND_mfp"/>
    <property type="match status" value="1"/>
</dbReference>
<dbReference type="Gene3D" id="2.40.50.100">
    <property type="match status" value="1"/>
</dbReference>
<dbReference type="PANTHER" id="PTHR30469">
    <property type="entry name" value="MULTIDRUG RESISTANCE PROTEIN MDTA"/>
    <property type="match status" value="1"/>
</dbReference>
<comment type="caution">
    <text evidence="7">The sequence shown here is derived from an EMBL/GenBank/DDBJ whole genome shotgun (WGS) entry which is preliminary data.</text>
</comment>
<reference evidence="7 8" key="1">
    <citation type="submission" date="2024-09" db="EMBL/GenBank/DDBJ databases">
        <title>Laminarin stimulates single cell rates of sulfate reduction while oxygen inhibits transcriptomic activity in coastal marine sediment.</title>
        <authorList>
            <person name="Lindsay M."/>
            <person name="Orcutt B."/>
            <person name="Emerson D."/>
            <person name="Stepanauskas R."/>
            <person name="D'Angelo T."/>
        </authorList>
    </citation>
    <scope>NUCLEOTIDE SEQUENCE [LARGE SCALE GENOMIC DNA]</scope>
    <source>
        <strain evidence="7">SAG AM-311-K15</strain>
    </source>
</reference>
<keyword evidence="3" id="KW-0812">Transmembrane</keyword>
<dbReference type="Proteomes" id="UP001594351">
    <property type="component" value="Unassembled WGS sequence"/>
</dbReference>
<evidence type="ECO:0000256" key="1">
    <source>
        <dbReference type="ARBA" id="ARBA00009477"/>
    </source>
</evidence>
<organism evidence="7 8">
    <name type="scientific">candidate division CSSED10-310 bacterium</name>
    <dbReference type="NCBI Taxonomy" id="2855610"/>
    <lineage>
        <taxon>Bacteria</taxon>
        <taxon>Bacteria division CSSED10-310</taxon>
    </lineage>
</organism>
<dbReference type="InterPro" id="IPR058792">
    <property type="entry name" value="Beta-barrel_RND_2"/>
</dbReference>
<feature type="transmembrane region" description="Helical" evidence="3">
    <location>
        <begin position="32"/>
        <end position="51"/>
    </location>
</feature>
<keyword evidence="3" id="KW-0472">Membrane</keyword>
<dbReference type="Pfam" id="PF25975">
    <property type="entry name" value="CzcB_C"/>
    <property type="match status" value="1"/>
</dbReference>
<dbReference type="EMBL" id="JBHPBY010000195">
    <property type="protein sequence ID" value="MFC1851508.1"/>
    <property type="molecule type" value="Genomic_DNA"/>
</dbReference>
<dbReference type="SUPFAM" id="SSF111369">
    <property type="entry name" value="HlyD-like secretion proteins"/>
    <property type="match status" value="1"/>
</dbReference>
<keyword evidence="2" id="KW-0175">Coiled coil</keyword>
<dbReference type="Gene3D" id="2.40.30.170">
    <property type="match status" value="1"/>
</dbReference>
<name>A0ABV6YZ80_UNCC1</name>
<proteinExistence type="inferred from homology"/>
<evidence type="ECO:0000313" key="7">
    <source>
        <dbReference type="EMBL" id="MFC1851508.1"/>
    </source>
</evidence>
<dbReference type="InterPro" id="IPR006143">
    <property type="entry name" value="RND_pump_MFP"/>
</dbReference>
<dbReference type="Gene3D" id="1.10.287.470">
    <property type="entry name" value="Helix hairpin bin"/>
    <property type="match status" value="1"/>
</dbReference>
<dbReference type="InterPro" id="IPR058647">
    <property type="entry name" value="BSH_CzcB-like"/>
</dbReference>
<keyword evidence="3" id="KW-1133">Transmembrane helix</keyword>
<evidence type="ECO:0000313" key="8">
    <source>
        <dbReference type="Proteomes" id="UP001594351"/>
    </source>
</evidence>
<dbReference type="Pfam" id="PF25954">
    <property type="entry name" value="Beta-barrel_RND_2"/>
    <property type="match status" value="1"/>
</dbReference>
<evidence type="ECO:0000259" key="4">
    <source>
        <dbReference type="Pfam" id="PF25954"/>
    </source>
</evidence>